<dbReference type="SUPFAM" id="SSF53927">
    <property type="entry name" value="Cytidine deaminase-like"/>
    <property type="match status" value="1"/>
</dbReference>
<dbReference type="GO" id="GO:0006777">
    <property type="term" value="P:Mo-molybdopterin cofactor biosynthetic process"/>
    <property type="evidence" value="ECO:0007669"/>
    <property type="project" value="UniProtKB-UniRule"/>
</dbReference>
<evidence type="ECO:0000313" key="4">
    <source>
        <dbReference type="EMBL" id="PXW53979.1"/>
    </source>
</evidence>
<dbReference type="PANTHER" id="PTHR30592:SF1">
    <property type="entry name" value="SULFUR CARRIER PROTEIN FDHD"/>
    <property type="match status" value="1"/>
</dbReference>
<proteinExistence type="inferred from homology"/>
<comment type="caution">
    <text evidence="3">Lacks conserved residue(s) required for the propagation of feature annotation.</text>
</comment>
<accession>A0A2V3TYQ0</accession>
<dbReference type="GO" id="GO:0097163">
    <property type="term" value="F:sulfur carrier activity"/>
    <property type="evidence" value="ECO:0007669"/>
    <property type="project" value="UniProtKB-UniRule"/>
</dbReference>
<dbReference type="Proteomes" id="UP000248021">
    <property type="component" value="Unassembled WGS sequence"/>
</dbReference>
<comment type="similarity">
    <text evidence="3">Belongs to the FdhD family.</text>
</comment>
<dbReference type="InterPro" id="IPR003786">
    <property type="entry name" value="FdhD"/>
</dbReference>
<sequence>MIAPTETRAVLRWQDGTARQARREVAEETAIALTYGGSTQAVMMATPCDLEDFAVGFSLTEGIVTSAADIEQIAVEETELGLDIQIELASPRNAAFVSRRRAMAGPVGCGLCGIESLAEAMRPLPALAPGRSRLKADVIANALRRLPKAQVLNRATRAVHGAAFATPAGFFVVREDVGRHNALDKLVGALARAGIDPATGFIMVTSRLSVEMVQKAAIAGAPVLVAVSAPTALAIRSAEAAGMTLIAVAREDGFEVVTHPDRIDFTRLETTAEEGHIDVA</sequence>
<dbReference type="Pfam" id="PF02634">
    <property type="entry name" value="FdhD-NarQ"/>
    <property type="match status" value="1"/>
</dbReference>
<evidence type="ECO:0000256" key="2">
    <source>
        <dbReference type="ARBA" id="ARBA00023150"/>
    </source>
</evidence>
<dbReference type="AlphaFoldDB" id="A0A2V3TYQ0"/>
<name>A0A2V3TYQ0_9HYPH</name>
<dbReference type="NCBIfam" id="TIGR00129">
    <property type="entry name" value="fdhD_narQ"/>
    <property type="match status" value="1"/>
</dbReference>
<evidence type="ECO:0000313" key="5">
    <source>
        <dbReference type="Proteomes" id="UP000248021"/>
    </source>
</evidence>
<dbReference type="Gene3D" id="3.10.20.10">
    <property type="match status" value="1"/>
</dbReference>
<dbReference type="GO" id="GO:0005737">
    <property type="term" value="C:cytoplasm"/>
    <property type="evidence" value="ECO:0007669"/>
    <property type="project" value="UniProtKB-SubCell"/>
</dbReference>
<dbReference type="InterPro" id="IPR016193">
    <property type="entry name" value="Cytidine_deaminase-like"/>
</dbReference>
<comment type="caution">
    <text evidence="4">The sequence shown here is derived from an EMBL/GenBank/DDBJ whole genome shotgun (WGS) entry which is preliminary data.</text>
</comment>
<protein>
    <recommendedName>
        <fullName evidence="3">Sulfur carrier protein FdhD</fullName>
    </recommendedName>
</protein>
<dbReference type="Gene3D" id="3.40.140.10">
    <property type="entry name" value="Cytidine Deaminase, domain 2"/>
    <property type="match status" value="1"/>
</dbReference>
<reference evidence="4 5" key="1">
    <citation type="submission" date="2018-05" db="EMBL/GenBank/DDBJ databases">
        <title>Genomic Encyclopedia of Type Strains, Phase IV (KMG-IV): sequencing the most valuable type-strain genomes for metagenomic binning, comparative biology and taxonomic classification.</title>
        <authorList>
            <person name="Goeker M."/>
        </authorList>
    </citation>
    <scope>NUCLEOTIDE SEQUENCE [LARGE SCALE GENOMIC DNA]</scope>
    <source>
        <strain evidence="4 5">DSM 6462</strain>
    </source>
</reference>
<dbReference type="HAMAP" id="MF_00187">
    <property type="entry name" value="FdhD"/>
    <property type="match status" value="1"/>
</dbReference>
<organism evidence="4 5">
    <name type="scientific">Chelatococcus asaccharovorans</name>
    <dbReference type="NCBI Taxonomy" id="28210"/>
    <lineage>
        <taxon>Bacteria</taxon>
        <taxon>Pseudomonadati</taxon>
        <taxon>Pseudomonadota</taxon>
        <taxon>Alphaproteobacteria</taxon>
        <taxon>Hyphomicrobiales</taxon>
        <taxon>Chelatococcaceae</taxon>
        <taxon>Chelatococcus</taxon>
    </lineage>
</organism>
<comment type="function">
    <text evidence="3">Required for formate dehydrogenase (FDH) activity. Acts as a sulfur carrier protein that transfers sulfur from IscS to the molybdenum cofactor prior to its insertion into FDH.</text>
</comment>
<comment type="subcellular location">
    <subcellularLocation>
        <location evidence="3">Cytoplasm</location>
    </subcellularLocation>
</comment>
<evidence type="ECO:0000256" key="3">
    <source>
        <dbReference type="HAMAP-Rule" id="MF_00187"/>
    </source>
</evidence>
<keyword evidence="5" id="KW-1185">Reference proteome</keyword>
<dbReference type="PANTHER" id="PTHR30592">
    <property type="entry name" value="FORMATE DEHYDROGENASE"/>
    <property type="match status" value="1"/>
</dbReference>
<keyword evidence="2 3" id="KW-0501">Molybdenum cofactor biosynthesis</keyword>
<gene>
    <name evidence="3" type="primary">fdhD</name>
    <name evidence="4" type="ORF">C7450_1128</name>
</gene>
<keyword evidence="1 3" id="KW-0963">Cytoplasm</keyword>
<dbReference type="PIRSF" id="PIRSF015626">
    <property type="entry name" value="FdhD"/>
    <property type="match status" value="1"/>
</dbReference>
<evidence type="ECO:0000256" key="1">
    <source>
        <dbReference type="ARBA" id="ARBA00022490"/>
    </source>
</evidence>
<dbReference type="OrthoDB" id="3197277at2"/>
<dbReference type="GO" id="GO:0016783">
    <property type="term" value="F:sulfurtransferase activity"/>
    <property type="evidence" value="ECO:0007669"/>
    <property type="project" value="InterPro"/>
</dbReference>
<feature type="active site" description="Cysteine persulfide intermediate" evidence="3">
    <location>
        <position position="109"/>
    </location>
</feature>
<dbReference type="EMBL" id="QJJK01000012">
    <property type="protein sequence ID" value="PXW53979.1"/>
    <property type="molecule type" value="Genomic_DNA"/>
</dbReference>